<protein>
    <submittedName>
        <fullName evidence="1">Uncharacterized protein</fullName>
    </submittedName>
</protein>
<dbReference type="EMBL" id="MRVG01000016">
    <property type="protein sequence ID" value="PMB63867.1"/>
    <property type="molecule type" value="Genomic_DNA"/>
</dbReference>
<comment type="caution">
    <text evidence="1">The sequence shown here is derived from an EMBL/GenBank/DDBJ whole genome shotgun (WGS) entry which is preliminary data.</text>
</comment>
<accession>A0A2N6N9B9</accession>
<sequence length="107" mass="12173">MTADEKKTTTATYIAVIMNLAHQIYKHAGLELLHLVTYPLFLVALQTDARSTRDWILARFQDLSAFGPNIGRAHAFLQMALKKQQETGEKINVRREMKASKLPVFVM</sequence>
<organism evidence="1 2">
    <name type="scientific">Beauveria bassiana</name>
    <name type="common">White muscardine disease fungus</name>
    <name type="synonym">Tritirachium shiotae</name>
    <dbReference type="NCBI Taxonomy" id="176275"/>
    <lineage>
        <taxon>Eukaryota</taxon>
        <taxon>Fungi</taxon>
        <taxon>Dikarya</taxon>
        <taxon>Ascomycota</taxon>
        <taxon>Pezizomycotina</taxon>
        <taxon>Sordariomycetes</taxon>
        <taxon>Hypocreomycetidae</taxon>
        <taxon>Hypocreales</taxon>
        <taxon>Cordycipitaceae</taxon>
        <taxon>Beauveria</taxon>
    </lineage>
</organism>
<name>A0A2N6N9B9_BEABA</name>
<evidence type="ECO:0000313" key="1">
    <source>
        <dbReference type="EMBL" id="PMB63867.1"/>
    </source>
</evidence>
<dbReference type="Proteomes" id="UP000235728">
    <property type="component" value="Unassembled WGS sequence"/>
</dbReference>
<reference evidence="1 2" key="1">
    <citation type="journal article" date="2016" name="Appl. Microbiol. Biotechnol.">
        <title>Characterization of T-DNA insertion mutants with decreased virulence in the entomopathogenic fungus Beauveria bassiana JEF-007.</title>
        <authorList>
            <person name="Kim S."/>
            <person name="Lee S.J."/>
            <person name="Nai Y.S."/>
            <person name="Yu J.S."/>
            <person name="Lee M.R."/>
            <person name="Yang Y.T."/>
            <person name="Kim J.S."/>
        </authorList>
    </citation>
    <scope>NUCLEOTIDE SEQUENCE [LARGE SCALE GENOMIC DNA]</scope>
    <source>
        <strain evidence="1 2">JEF-007</strain>
    </source>
</reference>
<dbReference type="AlphaFoldDB" id="A0A2N6N9B9"/>
<proteinExistence type="predicted"/>
<gene>
    <name evidence="1" type="ORF">BM221_010338</name>
</gene>
<evidence type="ECO:0000313" key="2">
    <source>
        <dbReference type="Proteomes" id="UP000235728"/>
    </source>
</evidence>